<dbReference type="PANTHER" id="PTHR30055">
    <property type="entry name" value="HTH-TYPE TRANSCRIPTIONAL REGULATOR RUTR"/>
    <property type="match status" value="1"/>
</dbReference>
<dbReference type="InterPro" id="IPR050109">
    <property type="entry name" value="HTH-type_TetR-like_transc_reg"/>
</dbReference>
<evidence type="ECO:0000256" key="4">
    <source>
        <dbReference type="PROSITE-ProRule" id="PRU00335"/>
    </source>
</evidence>
<evidence type="ECO:0000256" key="2">
    <source>
        <dbReference type="ARBA" id="ARBA00023125"/>
    </source>
</evidence>
<keyword evidence="2 4" id="KW-0238">DNA-binding</keyword>
<evidence type="ECO:0000313" key="7">
    <source>
        <dbReference type="Proteomes" id="UP001595867"/>
    </source>
</evidence>
<evidence type="ECO:0000259" key="5">
    <source>
        <dbReference type="PROSITE" id="PS50977"/>
    </source>
</evidence>
<protein>
    <submittedName>
        <fullName evidence="6">TetR/AcrR family transcriptional regulator</fullName>
    </submittedName>
</protein>
<dbReference type="InterPro" id="IPR001647">
    <property type="entry name" value="HTH_TetR"/>
</dbReference>
<dbReference type="PROSITE" id="PS50977">
    <property type="entry name" value="HTH_TETR_2"/>
    <property type="match status" value="1"/>
</dbReference>
<gene>
    <name evidence="6" type="ORF">ACFO0C_04515</name>
</gene>
<organism evidence="6 7">
    <name type="scientific">Actinoplanes subglobosus</name>
    <dbReference type="NCBI Taxonomy" id="1547892"/>
    <lineage>
        <taxon>Bacteria</taxon>
        <taxon>Bacillati</taxon>
        <taxon>Actinomycetota</taxon>
        <taxon>Actinomycetes</taxon>
        <taxon>Micromonosporales</taxon>
        <taxon>Micromonosporaceae</taxon>
        <taxon>Actinoplanes</taxon>
    </lineage>
</organism>
<dbReference type="InterPro" id="IPR036271">
    <property type="entry name" value="Tet_transcr_reg_TetR-rel_C_sf"/>
</dbReference>
<proteinExistence type="predicted"/>
<dbReference type="RefSeq" id="WP_378065218.1">
    <property type="nucleotide sequence ID" value="NZ_JBHSBL010000005.1"/>
</dbReference>
<dbReference type="InterPro" id="IPR009057">
    <property type="entry name" value="Homeodomain-like_sf"/>
</dbReference>
<feature type="DNA-binding region" description="H-T-H motif" evidence="4">
    <location>
        <begin position="32"/>
        <end position="51"/>
    </location>
</feature>
<keyword evidence="3" id="KW-0804">Transcription</keyword>
<dbReference type="Proteomes" id="UP001595867">
    <property type="component" value="Unassembled WGS sequence"/>
</dbReference>
<evidence type="ECO:0000313" key="6">
    <source>
        <dbReference type="EMBL" id="MFC4064181.1"/>
    </source>
</evidence>
<name>A0ABV8ILV1_9ACTN</name>
<reference evidence="7" key="1">
    <citation type="journal article" date="2019" name="Int. J. Syst. Evol. Microbiol.">
        <title>The Global Catalogue of Microorganisms (GCM) 10K type strain sequencing project: providing services to taxonomists for standard genome sequencing and annotation.</title>
        <authorList>
            <consortium name="The Broad Institute Genomics Platform"/>
            <consortium name="The Broad Institute Genome Sequencing Center for Infectious Disease"/>
            <person name="Wu L."/>
            <person name="Ma J."/>
        </authorList>
    </citation>
    <scope>NUCLEOTIDE SEQUENCE [LARGE SCALE GENOMIC DNA]</scope>
    <source>
        <strain evidence="7">TBRC 5832</strain>
    </source>
</reference>
<comment type="caution">
    <text evidence="6">The sequence shown here is derived from an EMBL/GenBank/DDBJ whole genome shotgun (WGS) entry which is preliminary data.</text>
</comment>
<sequence>MGTRRQQAAQTEAELKAAAIRVFARVGYLNTKITDITAEAGRATGSFYKHFPSKEKLLEALLADLLAEGDANAELAGHRDDFRDREAVRWHVAVYWAFYRDHRAVMSALQQAATVDEEFARRSREMLEPDLHHLAGHLAGLNPPGGPLVAASFFTSTLSAVTAAWFTDPSPAAGEDETIEALTTFLHHGLGG</sequence>
<dbReference type="Pfam" id="PF00440">
    <property type="entry name" value="TetR_N"/>
    <property type="match status" value="1"/>
</dbReference>
<dbReference type="EMBL" id="JBHSBL010000005">
    <property type="protein sequence ID" value="MFC4064181.1"/>
    <property type="molecule type" value="Genomic_DNA"/>
</dbReference>
<keyword evidence="1" id="KW-0805">Transcription regulation</keyword>
<dbReference type="PANTHER" id="PTHR30055:SF234">
    <property type="entry name" value="HTH-TYPE TRANSCRIPTIONAL REGULATOR BETI"/>
    <property type="match status" value="1"/>
</dbReference>
<evidence type="ECO:0000256" key="3">
    <source>
        <dbReference type="ARBA" id="ARBA00023163"/>
    </source>
</evidence>
<feature type="domain" description="HTH tetR-type" evidence="5">
    <location>
        <begin position="9"/>
        <end position="69"/>
    </location>
</feature>
<keyword evidence="7" id="KW-1185">Reference proteome</keyword>
<accession>A0ABV8ILV1</accession>
<dbReference type="Gene3D" id="1.10.357.10">
    <property type="entry name" value="Tetracycline Repressor, domain 2"/>
    <property type="match status" value="1"/>
</dbReference>
<dbReference type="SUPFAM" id="SSF46689">
    <property type="entry name" value="Homeodomain-like"/>
    <property type="match status" value="1"/>
</dbReference>
<dbReference type="SUPFAM" id="SSF48498">
    <property type="entry name" value="Tetracyclin repressor-like, C-terminal domain"/>
    <property type="match status" value="1"/>
</dbReference>
<dbReference type="Gene3D" id="1.10.10.60">
    <property type="entry name" value="Homeodomain-like"/>
    <property type="match status" value="1"/>
</dbReference>
<evidence type="ECO:0000256" key="1">
    <source>
        <dbReference type="ARBA" id="ARBA00023015"/>
    </source>
</evidence>
<dbReference type="PRINTS" id="PR00455">
    <property type="entry name" value="HTHTETR"/>
</dbReference>